<dbReference type="Pfam" id="PF00168">
    <property type="entry name" value="C2"/>
    <property type="match status" value="1"/>
</dbReference>
<dbReference type="GO" id="GO:0006952">
    <property type="term" value="P:defense response"/>
    <property type="evidence" value="ECO:0007669"/>
    <property type="project" value="InterPro"/>
</dbReference>
<dbReference type="PANTHER" id="PTHR32246:SF143">
    <property type="entry name" value="CALCIUM-DEPENDENT LIPID-BINDING (CALB DOMAIN) FAMILY PROTEIN"/>
    <property type="match status" value="1"/>
</dbReference>
<keyword evidence="4" id="KW-1185">Reference proteome</keyword>
<feature type="domain" description="C2" evidence="2">
    <location>
        <begin position="1"/>
        <end position="114"/>
    </location>
</feature>
<dbReference type="InterPro" id="IPR035892">
    <property type="entry name" value="C2_domain_sf"/>
</dbReference>
<dbReference type="OrthoDB" id="1909968at2759"/>
<dbReference type="InterPro" id="IPR000008">
    <property type="entry name" value="C2_dom"/>
</dbReference>
<dbReference type="SUPFAM" id="SSF49562">
    <property type="entry name" value="C2 domain (Calcium/lipid-binding domain, CaLB)"/>
    <property type="match status" value="1"/>
</dbReference>
<accession>A0A9Q0U1K7</accession>
<dbReference type="Gene3D" id="2.60.40.150">
    <property type="entry name" value="C2 domain"/>
    <property type="match status" value="1"/>
</dbReference>
<dbReference type="EMBL" id="JAPFFL010000006">
    <property type="protein sequence ID" value="KAJ6721683.1"/>
    <property type="molecule type" value="Genomic_DNA"/>
</dbReference>
<dbReference type="PROSITE" id="PS50004">
    <property type="entry name" value="C2"/>
    <property type="match status" value="1"/>
</dbReference>
<sequence>MSHMILSSFQLLELNVISAQDLAKVSRKMKTYAVAWVHPDRRLSTRVDSAGCNNPTWNDKFVFRVDDSFLHADTSAVMIEIYALHWFRDIHIGTVRVIVGNLIPPPRPRHHNQFQLGMRFVALQVRRPSGRPPGDS</sequence>
<keyword evidence="1" id="KW-0732">Signal</keyword>
<comment type="caution">
    <text evidence="3">The sequence shown here is derived from an EMBL/GenBank/DDBJ whole genome shotgun (WGS) entry which is preliminary data.</text>
</comment>
<organism evidence="3 4">
    <name type="scientific">Salix viminalis</name>
    <name type="common">Common osier</name>
    <name type="synonym">Basket willow</name>
    <dbReference type="NCBI Taxonomy" id="40686"/>
    <lineage>
        <taxon>Eukaryota</taxon>
        <taxon>Viridiplantae</taxon>
        <taxon>Streptophyta</taxon>
        <taxon>Embryophyta</taxon>
        <taxon>Tracheophyta</taxon>
        <taxon>Spermatophyta</taxon>
        <taxon>Magnoliopsida</taxon>
        <taxon>eudicotyledons</taxon>
        <taxon>Gunneridae</taxon>
        <taxon>Pentapetalae</taxon>
        <taxon>rosids</taxon>
        <taxon>fabids</taxon>
        <taxon>Malpighiales</taxon>
        <taxon>Salicaceae</taxon>
        <taxon>Saliceae</taxon>
        <taxon>Salix</taxon>
    </lineage>
</organism>
<evidence type="ECO:0000313" key="3">
    <source>
        <dbReference type="EMBL" id="KAJ6721683.1"/>
    </source>
</evidence>
<proteinExistence type="predicted"/>
<dbReference type="CDD" id="cd04051">
    <property type="entry name" value="C2_SRC2_like"/>
    <property type="match status" value="1"/>
</dbReference>
<evidence type="ECO:0000259" key="2">
    <source>
        <dbReference type="PROSITE" id="PS50004"/>
    </source>
</evidence>
<reference evidence="3" key="2">
    <citation type="journal article" date="2023" name="Int. J. Mol. Sci.">
        <title>De Novo Assembly and Annotation of 11 Diverse Shrub Willow (Salix) Genomes Reveals Novel Gene Organization in Sex-Linked Regions.</title>
        <authorList>
            <person name="Hyden B."/>
            <person name="Feng K."/>
            <person name="Yates T.B."/>
            <person name="Jawdy S."/>
            <person name="Cereghino C."/>
            <person name="Smart L.B."/>
            <person name="Muchero W."/>
        </authorList>
    </citation>
    <scope>NUCLEOTIDE SEQUENCE [LARGE SCALE GENOMIC DNA]</scope>
    <source>
        <tissue evidence="3">Shoot tip</tissue>
    </source>
</reference>
<dbReference type="InterPro" id="IPR044750">
    <property type="entry name" value="C2_SRC2/BAP"/>
</dbReference>
<dbReference type="Proteomes" id="UP001151529">
    <property type="component" value="Chromosome 10"/>
</dbReference>
<dbReference type="AlphaFoldDB" id="A0A9Q0U1K7"/>
<name>A0A9Q0U1K7_SALVM</name>
<evidence type="ECO:0000256" key="1">
    <source>
        <dbReference type="SAM" id="SignalP"/>
    </source>
</evidence>
<evidence type="ECO:0000313" key="4">
    <source>
        <dbReference type="Proteomes" id="UP001151529"/>
    </source>
</evidence>
<feature type="signal peptide" evidence="1">
    <location>
        <begin position="1"/>
        <end position="19"/>
    </location>
</feature>
<reference evidence="3" key="1">
    <citation type="submission" date="2022-11" db="EMBL/GenBank/DDBJ databases">
        <authorList>
            <person name="Hyden B.L."/>
            <person name="Feng K."/>
            <person name="Yates T."/>
            <person name="Jawdy S."/>
            <person name="Smart L.B."/>
            <person name="Muchero W."/>
        </authorList>
    </citation>
    <scope>NUCLEOTIDE SEQUENCE</scope>
    <source>
        <tissue evidence="3">Shoot tip</tissue>
    </source>
</reference>
<dbReference type="PANTHER" id="PTHR32246">
    <property type="entry name" value="INGRESSION PROTEIN FIC1"/>
    <property type="match status" value="1"/>
</dbReference>
<gene>
    <name evidence="3" type="ORF">OIU85_024745</name>
</gene>
<dbReference type="SMART" id="SM00239">
    <property type="entry name" value="C2"/>
    <property type="match status" value="1"/>
</dbReference>
<feature type="chain" id="PRO_5040112241" evidence="1">
    <location>
        <begin position="20"/>
        <end position="136"/>
    </location>
</feature>
<protein>
    <submittedName>
        <fullName evidence="3">INGRESSION PROTEIN FIC1</fullName>
    </submittedName>
</protein>